<organism evidence="1 2">
    <name type="scientific">Micromonospora costi</name>
    <dbReference type="NCBI Taxonomy" id="1530042"/>
    <lineage>
        <taxon>Bacteria</taxon>
        <taxon>Bacillati</taxon>
        <taxon>Actinomycetota</taxon>
        <taxon>Actinomycetes</taxon>
        <taxon>Micromonosporales</taxon>
        <taxon>Micromonosporaceae</taxon>
        <taxon>Micromonospora</taxon>
    </lineage>
</organism>
<protein>
    <submittedName>
        <fullName evidence="1">Uncharacterized protein</fullName>
    </submittedName>
</protein>
<comment type="caution">
    <text evidence="1">The sequence shown here is derived from an EMBL/GenBank/DDBJ whole genome shotgun (WGS) entry which is preliminary data.</text>
</comment>
<evidence type="ECO:0000313" key="2">
    <source>
        <dbReference type="Proteomes" id="UP000279968"/>
    </source>
</evidence>
<gene>
    <name evidence="1" type="ORF">D7193_30490</name>
</gene>
<reference evidence="1 2" key="1">
    <citation type="journal article" date="2015" name="Int. J. Syst. Evol. Microbiol.">
        <title>Micromonospora costi sp. nov., isolated from a leaf of Costus speciosus.</title>
        <authorList>
            <person name="Thawai C."/>
        </authorList>
    </citation>
    <scope>NUCLEOTIDE SEQUENCE [LARGE SCALE GENOMIC DNA]</scope>
    <source>
        <strain evidence="1 2">CS1-12</strain>
    </source>
</reference>
<accession>A0A3A9ZQK7</accession>
<keyword evidence="2" id="KW-1185">Reference proteome</keyword>
<evidence type="ECO:0000313" key="1">
    <source>
        <dbReference type="EMBL" id="RKN50234.1"/>
    </source>
</evidence>
<sequence length="213" mass="21877">MAIARAAVDEAGVGDDVAQSDVESGEVSYRPCELFVTDPRSGDPEVSVDAVWAGQIEVNAVPSFQAVARPTTVVTVEVARLTDAATAGAAADRLRAARCPGGDFRLRMGLATARQAAATVTVGATGARVTTATVRRVDPESEAGMTYLPGDARLFFAYGPLLVSVEALALWPRHGNTAAEITAMAQEKATTVAAAIVARLPPGDATDPGPGDD</sequence>
<dbReference type="EMBL" id="RBAN01000008">
    <property type="protein sequence ID" value="RKN50234.1"/>
    <property type="molecule type" value="Genomic_DNA"/>
</dbReference>
<dbReference type="Proteomes" id="UP000279968">
    <property type="component" value="Unassembled WGS sequence"/>
</dbReference>
<dbReference type="OrthoDB" id="3369808at2"/>
<proteinExistence type="predicted"/>
<name>A0A3A9ZQK7_9ACTN</name>
<dbReference type="AlphaFoldDB" id="A0A3A9ZQK7"/>